<keyword evidence="2" id="KW-1185">Reference proteome</keyword>
<gene>
    <name evidence="1" type="ORF">MIND_01268000</name>
</gene>
<evidence type="ECO:0000313" key="2">
    <source>
        <dbReference type="Proteomes" id="UP000636479"/>
    </source>
</evidence>
<proteinExistence type="predicted"/>
<sequence>MPPLSRVLSAPSVHSWWSDSNPTGASLNLHAAAKPLLRFMYANEVFKLMEAHPSWATALTDNILNIYLSYLGSPYVSRSTKCAILQHFTGRMISLPHCAHDSKLLVQWANSFQGHAVFEALLSHPQTQYQVLRPSGQMYNYIVLDEKFQLG</sequence>
<dbReference type="EMBL" id="JACAZF010000013">
    <property type="protein sequence ID" value="KAF7291243.1"/>
    <property type="molecule type" value="Genomic_DNA"/>
</dbReference>
<dbReference type="OrthoDB" id="3038812at2759"/>
<evidence type="ECO:0000313" key="1">
    <source>
        <dbReference type="EMBL" id="KAF7291243.1"/>
    </source>
</evidence>
<dbReference type="RefSeq" id="XP_037214365.1">
    <property type="nucleotide sequence ID" value="XM_037369159.1"/>
</dbReference>
<comment type="caution">
    <text evidence="1">The sequence shown here is derived from an EMBL/GenBank/DDBJ whole genome shotgun (WGS) entry which is preliminary data.</text>
</comment>
<dbReference type="GeneID" id="59351675"/>
<dbReference type="Proteomes" id="UP000636479">
    <property type="component" value="Unassembled WGS sequence"/>
</dbReference>
<accession>A0A8H6VV47</accession>
<reference evidence="1" key="1">
    <citation type="submission" date="2020-05" db="EMBL/GenBank/DDBJ databases">
        <title>Mycena genomes resolve the evolution of fungal bioluminescence.</title>
        <authorList>
            <person name="Tsai I.J."/>
        </authorList>
    </citation>
    <scope>NUCLEOTIDE SEQUENCE</scope>
    <source>
        <strain evidence="1">171206Taipei</strain>
    </source>
</reference>
<name>A0A8H6VV47_9AGAR</name>
<protein>
    <submittedName>
        <fullName evidence="1">Uncharacterized protein</fullName>
    </submittedName>
</protein>
<dbReference type="AlphaFoldDB" id="A0A8H6VV47"/>
<organism evidence="1 2">
    <name type="scientific">Mycena indigotica</name>
    <dbReference type="NCBI Taxonomy" id="2126181"/>
    <lineage>
        <taxon>Eukaryota</taxon>
        <taxon>Fungi</taxon>
        <taxon>Dikarya</taxon>
        <taxon>Basidiomycota</taxon>
        <taxon>Agaricomycotina</taxon>
        <taxon>Agaricomycetes</taxon>
        <taxon>Agaricomycetidae</taxon>
        <taxon>Agaricales</taxon>
        <taxon>Marasmiineae</taxon>
        <taxon>Mycenaceae</taxon>
        <taxon>Mycena</taxon>
    </lineage>
</organism>